<sequence>MWIELGSHTDSRGNDAYNLALSQRRAESAVQYIISRGISKNRIEAKGYGETRLLNRCTNGVKCTPAEHQLNRRTEFKIVKQ</sequence>
<accession>A0ABT4LDB9</accession>
<dbReference type="SUPFAM" id="SSF103088">
    <property type="entry name" value="OmpA-like"/>
    <property type="match status" value="1"/>
</dbReference>
<dbReference type="PRINTS" id="PR01021">
    <property type="entry name" value="OMPADOMAIN"/>
</dbReference>
<evidence type="ECO:0000259" key="5">
    <source>
        <dbReference type="PROSITE" id="PS51123"/>
    </source>
</evidence>
<dbReference type="InterPro" id="IPR036737">
    <property type="entry name" value="OmpA-like_sf"/>
</dbReference>
<dbReference type="PANTHER" id="PTHR30329:SF21">
    <property type="entry name" value="LIPOPROTEIN YIAD-RELATED"/>
    <property type="match status" value="1"/>
</dbReference>
<comment type="caution">
    <text evidence="6">The sequence shown here is derived from an EMBL/GenBank/DDBJ whole genome shotgun (WGS) entry which is preliminary data.</text>
</comment>
<keyword evidence="7" id="KW-1185">Reference proteome</keyword>
<evidence type="ECO:0000313" key="7">
    <source>
        <dbReference type="Proteomes" id="UP001144347"/>
    </source>
</evidence>
<evidence type="ECO:0000256" key="4">
    <source>
        <dbReference type="PROSITE-ProRule" id="PRU00473"/>
    </source>
</evidence>
<dbReference type="PROSITE" id="PS51123">
    <property type="entry name" value="OMPA_2"/>
    <property type="match status" value="1"/>
</dbReference>
<evidence type="ECO:0000313" key="6">
    <source>
        <dbReference type="EMBL" id="MCZ4245911.1"/>
    </source>
</evidence>
<evidence type="ECO:0000256" key="1">
    <source>
        <dbReference type="ARBA" id="ARBA00004442"/>
    </source>
</evidence>
<evidence type="ECO:0000256" key="3">
    <source>
        <dbReference type="ARBA" id="ARBA00023237"/>
    </source>
</evidence>
<dbReference type="EMBL" id="JAPWGM010000009">
    <property type="protein sequence ID" value="MCZ4245911.1"/>
    <property type="molecule type" value="Genomic_DNA"/>
</dbReference>
<dbReference type="PANTHER" id="PTHR30329">
    <property type="entry name" value="STATOR ELEMENT OF FLAGELLAR MOTOR COMPLEX"/>
    <property type="match status" value="1"/>
</dbReference>
<dbReference type="Gene3D" id="3.30.1330.60">
    <property type="entry name" value="OmpA-like domain"/>
    <property type="match status" value="1"/>
</dbReference>
<comment type="subcellular location">
    <subcellularLocation>
        <location evidence="1">Cell outer membrane</location>
    </subcellularLocation>
</comment>
<dbReference type="InterPro" id="IPR006664">
    <property type="entry name" value="OMP_bac"/>
</dbReference>
<proteinExistence type="predicted"/>
<organism evidence="6 7">
    <name type="scientific">Pedobacter punctiformis</name>
    <dbReference type="NCBI Taxonomy" id="3004097"/>
    <lineage>
        <taxon>Bacteria</taxon>
        <taxon>Pseudomonadati</taxon>
        <taxon>Bacteroidota</taxon>
        <taxon>Sphingobacteriia</taxon>
        <taxon>Sphingobacteriales</taxon>
        <taxon>Sphingobacteriaceae</taxon>
        <taxon>Pedobacter</taxon>
    </lineage>
</organism>
<feature type="domain" description="OmpA-like" evidence="5">
    <location>
        <begin position="1"/>
        <end position="81"/>
    </location>
</feature>
<feature type="non-terminal residue" evidence="6">
    <location>
        <position position="1"/>
    </location>
</feature>
<protein>
    <submittedName>
        <fullName evidence="6">OmpA family protein</fullName>
    </submittedName>
</protein>
<dbReference type="Pfam" id="PF00691">
    <property type="entry name" value="OmpA"/>
    <property type="match status" value="1"/>
</dbReference>
<evidence type="ECO:0000256" key="2">
    <source>
        <dbReference type="ARBA" id="ARBA00023136"/>
    </source>
</evidence>
<name>A0ABT4LDB9_9SPHI</name>
<dbReference type="Proteomes" id="UP001144347">
    <property type="component" value="Unassembled WGS sequence"/>
</dbReference>
<dbReference type="InterPro" id="IPR050330">
    <property type="entry name" value="Bact_OuterMem_StrucFunc"/>
</dbReference>
<reference evidence="6" key="1">
    <citation type="submission" date="2022-12" db="EMBL/GenBank/DDBJ databases">
        <title>Genome sequence of HCMS5-2.</title>
        <authorList>
            <person name="Woo H."/>
        </authorList>
    </citation>
    <scope>NUCLEOTIDE SEQUENCE</scope>
    <source>
        <strain evidence="6">HCMS5-2</strain>
    </source>
</reference>
<keyword evidence="2 4" id="KW-0472">Membrane</keyword>
<dbReference type="RefSeq" id="WP_269428952.1">
    <property type="nucleotide sequence ID" value="NZ_JAPWGM010000009.1"/>
</dbReference>
<dbReference type="InterPro" id="IPR006665">
    <property type="entry name" value="OmpA-like"/>
</dbReference>
<keyword evidence="3" id="KW-0998">Cell outer membrane</keyword>
<dbReference type="CDD" id="cd07185">
    <property type="entry name" value="OmpA_C-like"/>
    <property type="match status" value="1"/>
</dbReference>
<gene>
    <name evidence="6" type="ORF">O0955_18005</name>
</gene>